<keyword evidence="2" id="KW-1185">Reference proteome</keyword>
<protein>
    <submittedName>
        <fullName evidence="1">Uncharacterized protein</fullName>
    </submittedName>
</protein>
<evidence type="ECO:0000313" key="2">
    <source>
        <dbReference type="Proteomes" id="UP000324832"/>
    </source>
</evidence>
<name>A0A5E4PQ12_9NEOP</name>
<accession>A0A5E4PQ12</accession>
<gene>
    <name evidence="1" type="ORF">LSINAPIS_LOCUS789</name>
</gene>
<dbReference type="Proteomes" id="UP000324832">
    <property type="component" value="Unassembled WGS sequence"/>
</dbReference>
<reference evidence="1 2" key="1">
    <citation type="submission" date="2017-07" db="EMBL/GenBank/DDBJ databases">
        <authorList>
            <person name="Talla V."/>
            <person name="Backstrom N."/>
        </authorList>
    </citation>
    <scope>NUCLEOTIDE SEQUENCE [LARGE SCALE GENOMIC DNA]</scope>
</reference>
<evidence type="ECO:0000313" key="1">
    <source>
        <dbReference type="EMBL" id="VVC87094.1"/>
    </source>
</evidence>
<sequence length="34" mass="3925">MGGLNLPPKSYTSDVRRECKKRQFGFLKISKLIL</sequence>
<proteinExistence type="predicted"/>
<dbReference type="AlphaFoldDB" id="A0A5E4PQ12"/>
<dbReference type="EMBL" id="FZQP02000071">
    <property type="protein sequence ID" value="VVC87094.1"/>
    <property type="molecule type" value="Genomic_DNA"/>
</dbReference>
<organism evidence="1 2">
    <name type="scientific">Leptidea sinapis</name>
    <dbReference type="NCBI Taxonomy" id="189913"/>
    <lineage>
        <taxon>Eukaryota</taxon>
        <taxon>Metazoa</taxon>
        <taxon>Ecdysozoa</taxon>
        <taxon>Arthropoda</taxon>
        <taxon>Hexapoda</taxon>
        <taxon>Insecta</taxon>
        <taxon>Pterygota</taxon>
        <taxon>Neoptera</taxon>
        <taxon>Endopterygota</taxon>
        <taxon>Lepidoptera</taxon>
        <taxon>Glossata</taxon>
        <taxon>Ditrysia</taxon>
        <taxon>Papilionoidea</taxon>
        <taxon>Pieridae</taxon>
        <taxon>Dismorphiinae</taxon>
        <taxon>Leptidea</taxon>
    </lineage>
</organism>